<proteinExistence type="predicted"/>
<protein>
    <submittedName>
        <fullName evidence="1">Oxidoreductase</fullName>
    </submittedName>
</protein>
<organism evidence="1">
    <name type="scientific">Anisakis simplex</name>
    <name type="common">Herring worm</name>
    <dbReference type="NCBI Taxonomy" id="6269"/>
    <lineage>
        <taxon>Eukaryota</taxon>
        <taxon>Metazoa</taxon>
        <taxon>Ecdysozoa</taxon>
        <taxon>Nematoda</taxon>
        <taxon>Chromadorea</taxon>
        <taxon>Rhabditida</taxon>
        <taxon>Spirurina</taxon>
        <taxon>Ascaridomorpha</taxon>
        <taxon>Ascaridoidea</taxon>
        <taxon>Anisakidae</taxon>
        <taxon>Anisakis</taxon>
        <taxon>Anisakis simplex complex</taxon>
    </lineage>
</organism>
<dbReference type="WBParaSite" id="ASIM_0000678701-mRNA-1">
    <property type="protein sequence ID" value="ASIM_0000678701-mRNA-1"/>
    <property type="gene ID" value="ASIM_0000678701"/>
</dbReference>
<name>A0A0M3JGN2_ANISI</name>
<evidence type="ECO:0000313" key="1">
    <source>
        <dbReference type="WBParaSite" id="ASIM_0000678701-mRNA-1"/>
    </source>
</evidence>
<dbReference type="AlphaFoldDB" id="A0A0M3JGN2"/>
<accession>A0A0M3JGN2</accession>
<reference evidence="1" key="1">
    <citation type="submission" date="2017-02" db="UniProtKB">
        <authorList>
            <consortium name="WormBaseParasite"/>
        </authorList>
    </citation>
    <scope>IDENTIFICATION</scope>
</reference>
<sequence>LANGTTLGPLQIDVGVAGALADSLNGDRRRHRTDPGIITQRISTYLHRQLCLI</sequence>